<gene>
    <name evidence="2" type="ORF">HMPREF0298_1018</name>
</gene>
<protein>
    <recommendedName>
        <fullName evidence="1">Polysaccharide biosynthesis enzyme WcbI domain-containing protein</fullName>
    </recommendedName>
</protein>
<dbReference type="OrthoDB" id="3283619at2"/>
<dbReference type="InterPro" id="IPR041307">
    <property type="entry name" value="WcbI"/>
</dbReference>
<name>C0XRE8_CORLD</name>
<dbReference type="RefSeq" id="WP_006839742.1">
    <property type="nucleotide sequence ID" value="NZ_GG667192.1"/>
</dbReference>
<organism evidence="2 3">
    <name type="scientific">Corynebacterium lipophiloflavum (strain ATCC 700352 / DSM 44291 / CCUG 37336 / JCM 10383 / DMMZ 1944)</name>
    <dbReference type="NCBI Taxonomy" id="525263"/>
    <lineage>
        <taxon>Bacteria</taxon>
        <taxon>Bacillati</taxon>
        <taxon>Actinomycetota</taxon>
        <taxon>Actinomycetes</taxon>
        <taxon>Mycobacteriales</taxon>
        <taxon>Corynebacteriaceae</taxon>
        <taxon>Corynebacterium</taxon>
    </lineage>
</organism>
<dbReference type="HOGENOM" id="CLU_879360_0_0_11"/>
<comment type="caution">
    <text evidence="2">The sequence shown here is derived from an EMBL/GenBank/DDBJ whole genome shotgun (WGS) entry which is preliminary data.</text>
</comment>
<dbReference type="STRING" id="525263.HMPREF0298_1018"/>
<evidence type="ECO:0000313" key="2">
    <source>
        <dbReference type="EMBL" id="EEI17181.1"/>
    </source>
</evidence>
<sequence length="281" mass="30523">MPTLTVVGNCQAESTRRLLMSCGKFASERIAPVHELTAEDMGWFGNLIARTDVLVTQPIRDNYRGLPVGTSQLISQLPAHAVHQVVPVLRFDALMPYQAIIRDPDDPSLNPPVVPYHDLRILAAVARGLDRAVEISPPPAALRRAALMSIAEIRSREQRHGAVVISDYLETSPVWHTVNHPDNATLVVLAERILAALGITGGVSAPDYEMLGELDAPVAPEAAAALGVRVAGRAHWTRRGGEVIDHDDIVARQLEFYRASPALVAHGMRRHAQRLSTLGLA</sequence>
<dbReference type="Pfam" id="PF18588">
    <property type="entry name" value="WcbI"/>
    <property type="match status" value="1"/>
</dbReference>
<dbReference type="AlphaFoldDB" id="C0XRE8"/>
<keyword evidence="3" id="KW-1185">Reference proteome</keyword>
<dbReference type="Gene3D" id="3.40.50.12080">
    <property type="match status" value="2"/>
</dbReference>
<dbReference type="eggNOG" id="ENOG502ZCJ8">
    <property type="taxonomic scope" value="Bacteria"/>
</dbReference>
<proteinExistence type="predicted"/>
<dbReference type="Proteomes" id="UP000006196">
    <property type="component" value="Unassembled WGS sequence"/>
</dbReference>
<accession>C0XRE8</accession>
<dbReference type="EMBL" id="ACHJ01000100">
    <property type="protein sequence ID" value="EEI17181.1"/>
    <property type="molecule type" value="Genomic_DNA"/>
</dbReference>
<reference evidence="2" key="1">
    <citation type="submission" date="2009-01" db="EMBL/GenBank/DDBJ databases">
        <authorList>
            <person name="Qin X."/>
            <person name="Bachman B."/>
            <person name="Battles P."/>
            <person name="Bell A."/>
            <person name="Bess C."/>
            <person name="Bickham C."/>
            <person name="Chaboub L."/>
            <person name="Chen D."/>
            <person name="Coyle M."/>
            <person name="Deiros D.R."/>
            <person name="Dinh H."/>
            <person name="Forbes L."/>
            <person name="Fowler G."/>
            <person name="Francisco L."/>
            <person name="Fu Q."/>
            <person name="Gubbala S."/>
            <person name="Hale W."/>
            <person name="Han Y."/>
            <person name="Hemphill L."/>
            <person name="Highlander S.K."/>
            <person name="Hirani K."/>
            <person name="Hogues M."/>
            <person name="Jackson L."/>
            <person name="Jakkamsetti A."/>
            <person name="Javaid M."/>
            <person name="Jiang H."/>
            <person name="Korchina V."/>
            <person name="Kovar C."/>
            <person name="Lara F."/>
            <person name="Lee S."/>
            <person name="Mata R."/>
            <person name="Mathew T."/>
            <person name="Moen C."/>
            <person name="Morales K."/>
            <person name="Munidasa M."/>
            <person name="Nazareth L."/>
            <person name="Ngo R."/>
            <person name="Nguyen L."/>
            <person name="Okwuonu G."/>
            <person name="Ongeri F."/>
            <person name="Patil S."/>
            <person name="Petrosino J."/>
            <person name="Pham C."/>
            <person name="Pham P."/>
            <person name="Pu L.-L."/>
            <person name="Puazo M."/>
            <person name="Raj R."/>
            <person name="Reid J."/>
            <person name="Rouhana J."/>
            <person name="Saada N."/>
            <person name="Shang Y."/>
            <person name="Simmons D."/>
            <person name="Thornton R."/>
            <person name="Warren J."/>
            <person name="Weissenberger G."/>
            <person name="Zhang J."/>
            <person name="Zhang L."/>
            <person name="Zhou C."/>
            <person name="Zhu D."/>
            <person name="Muzny D."/>
            <person name="Worley K."/>
            <person name="Gibbs R."/>
        </authorList>
    </citation>
    <scope>NUCLEOTIDE SEQUENCE [LARGE SCALE GENOMIC DNA]</scope>
    <source>
        <strain evidence="2">DSM 44291</strain>
    </source>
</reference>
<evidence type="ECO:0000259" key="1">
    <source>
        <dbReference type="Pfam" id="PF18588"/>
    </source>
</evidence>
<feature type="domain" description="Polysaccharide biosynthesis enzyme WcbI" evidence="1">
    <location>
        <begin position="4"/>
        <end position="201"/>
    </location>
</feature>
<evidence type="ECO:0000313" key="3">
    <source>
        <dbReference type="Proteomes" id="UP000006196"/>
    </source>
</evidence>